<proteinExistence type="predicted"/>
<evidence type="ECO:0000313" key="4">
    <source>
        <dbReference type="Proteomes" id="UP001139887"/>
    </source>
</evidence>
<accession>A0A9W8I2W9</accession>
<dbReference type="CDD" id="cd14279">
    <property type="entry name" value="CUE"/>
    <property type="match status" value="1"/>
</dbReference>
<feature type="region of interest" description="Disordered" evidence="1">
    <location>
        <begin position="33"/>
        <end position="63"/>
    </location>
</feature>
<dbReference type="PROSITE" id="PS51140">
    <property type="entry name" value="CUE"/>
    <property type="match status" value="1"/>
</dbReference>
<dbReference type="EMBL" id="JANBUW010000730">
    <property type="protein sequence ID" value="KAJ2845711.1"/>
    <property type="molecule type" value="Genomic_DNA"/>
</dbReference>
<dbReference type="GO" id="GO:0043130">
    <property type="term" value="F:ubiquitin binding"/>
    <property type="evidence" value="ECO:0007669"/>
    <property type="project" value="InterPro"/>
</dbReference>
<dbReference type="Gene3D" id="1.10.8.10">
    <property type="entry name" value="DNA helicase RuvA subunit, C-terminal domain"/>
    <property type="match status" value="1"/>
</dbReference>
<dbReference type="InterPro" id="IPR003892">
    <property type="entry name" value="CUE"/>
</dbReference>
<dbReference type="OrthoDB" id="272778at2759"/>
<sequence length="113" mass="12383">MDLAGLKQWRFPAWAENLASKWIYPLLDQPQWPHSRGRNGGTRVAATAPHSEPLHAASRQQQSQNVIPAELVENLQSMFPAAEQGQILQALQASNGNPEQAVAILLSTSSFVD</sequence>
<evidence type="ECO:0000259" key="2">
    <source>
        <dbReference type="PROSITE" id="PS51140"/>
    </source>
</evidence>
<organism evidence="3 4">
    <name type="scientific">Coemansia brasiliensis</name>
    <dbReference type="NCBI Taxonomy" id="2650707"/>
    <lineage>
        <taxon>Eukaryota</taxon>
        <taxon>Fungi</taxon>
        <taxon>Fungi incertae sedis</taxon>
        <taxon>Zoopagomycota</taxon>
        <taxon>Kickxellomycotina</taxon>
        <taxon>Kickxellomycetes</taxon>
        <taxon>Kickxellales</taxon>
        <taxon>Kickxellaceae</taxon>
        <taxon>Coemansia</taxon>
    </lineage>
</organism>
<reference evidence="3" key="1">
    <citation type="submission" date="2022-07" db="EMBL/GenBank/DDBJ databases">
        <title>Phylogenomic reconstructions and comparative analyses of Kickxellomycotina fungi.</title>
        <authorList>
            <person name="Reynolds N.K."/>
            <person name="Stajich J.E."/>
            <person name="Barry K."/>
            <person name="Grigoriev I.V."/>
            <person name="Crous P."/>
            <person name="Smith M.E."/>
        </authorList>
    </citation>
    <scope>NUCLEOTIDE SEQUENCE</scope>
    <source>
        <strain evidence="3">NRRL 1566</strain>
    </source>
</reference>
<dbReference type="InterPro" id="IPR009060">
    <property type="entry name" value="UBA-like_sf"/>
</dbReference>
<dbReference type="AlphaFoldDB" id="A0A9W8I2W9"/>
<name>A0A9W8I2W9_9FUNG</name>
<dbReference type="SMART" id="SM00546">
    <property type="entry name" value="CUE"/>
    <property type="match status" value="1"/>
</dbReference>
<dbReference type="Proteomes" id="UP001139887">
    <property type="component" value="Unassembled WGS sequence"/>
</dbReference>
<gene>
    <name evidence="3" type="ORF">IWW36_004669</name>
</gene>
<comment type="caution">
    <text evidence="3">The sequence shown here is derived from an EMBL/GenBank/DDBJ whole genome shotgun (WGS) entry which is preliminary data.</text>
</comment>
<protein>
    <recommendedName>
        <fullName evidence="2">CUE domain-containing protein</fullName>
    </recommendedName>
</protein>
<feature type="domain" description="CUE" evidence="2">
    <location>
        <begin position="67"/>
        <end position="110"/>
    </location>
</feature>
<evidence type="ECO:0000313" key="3">
    <source>
        <dbReference type="EMBL" id="KAJ2845711.1"/>
    </source>
</evidence>
<dbReference type="Pfam" id="PF02845">
    <property type="entry name" value="CUE"/>
    <property type="match status" value="1"/>
</dbReference>
<dbReference type="SUPFAM" id="SSF46934">
    <property type="entry name" value="UBA-like"/>
    <property type="match status" value="1"/>
</dbReference>
<keyword evidence="4" id="KW-1185">Reference proteome</keyword>
<evidence type="ECO:0000256" key="1">
    <source>
        <dbReference type="SAM" id="MobiDB-lite"/>
    </source>
</evidence>